<feature type="binding site" evidence="12">
    <location>
        <begin position="91"/>
        <end position="92"/>
    </location>
    <ligand>
        <name>substrate</name>
    </ligand>
</feature>
<keyword evidence="5" id="KW-0963">Cytoplasm</keyword>
<dbReference type="PROSITE" id="PS00144">
    <property type="entry name" value="ASN_GLN_ASE_1"/>
    <property type="match status" value="1"/>
</dbReference>
<evidence type="ECO:0000259" key="16">
    <source>
        <dbReference type="Pfam" id="PF17763"/>
    </source>
</evidence>
<dbReference type="AlphaFoldDB" id="A0A5J6ZBB1"/>
<dbReference type="FunFam" id="3.40.50.1170:FF:000002">
    <property type="entry name" value="L-asparaginase 1"/>
    <property type="match status" value="1"/>
</dbReference>
<proteinExistence type="inferred from homology"/>
<dbReference type="InterPro" id="IPR006034">
    <property type="entry name" value="Asparaginase/glutaminase-like"/>
</dbReference>
<dbReference type="Gene3D" id="3.40.50.1170">
    <property type="entry name" value="L-asparaginase, N-terminal domain"/>
    <property type="match status" value="1"/>
</dbReference>
<comment type="subcellular location">
    <subcellularLocation>
        <location evidence="1">Cytoplasm</location>
    </subcellularLocation>
</comment>
<dbReference type="InterPro" id="IPR036152">
    <property type="entry name" value="Asp/glu_Ase-like_sf"/>
</dbReference>
<evidence type="ECO:0000256" key="12">
    <source>
        <dbReference type="PIRSR" id="PIRSR001220-2"/>
    </source>
</evidence>
<dbReference type="InterPro" id="IPR027475">
    <property type="entry name" value="Asparaginase/glutaminase_AS2"/>
</dbReference>
<dbReference type="SFLD" id="SFLDS00057">
    <property type="entry name" value="Glutaminase/Asparaginase"/>
    <property type="match status" value="1"/>
</dbReference>
<feature type="active site" description="O-isoaspartyl threonine intermediate" evidence="11">
    <location>
        <position position="14"/>
    </location>
</feature>
<dbReference type="PIRSF" id="PIRSF001220">
    <property type="entry name" value="L-ASNase_gatD"/>
    <property type="match status" value="1"/>
</dbReference>
<evidence type="ECO:0000256" key="2">
    <source>
        <dbReference type="ARBA" id="ARBA00010518"/>
    </source>
</evidence>
<dbReference type="InterPro" id="IPR020827">
    <property type="entry name" value="Asparaginase/glutaminase_AS1"/>
</dbReference>
<evidence type="ECO:0000259" key="15">
    <source>
        <dbReference type="Pfam" id="PF00710"/>
    </source>
</evidence>
<dbReference type="Gene3D" id="3.40.50.40">
    <property type="match status" value="1"/>
</dbReference>
<dbReference type="GO" id="GO:0004067">
    <property type="term" value="F:asparaginase activity"/>
    <property type="evidence" value="ECO:0007669"/>
    <property type="project" value="UniProtKB-UniRule"/>
</dbReference>
<evidence type="ECO:0000256" key="5">
    <source>
        <dbReference type="ARBA" id="ARBA00022490"/>
    </source>
</evidence>
<dbReference type="PROSITE" id="PS00917">
    <property type="entry name" value="ASN_GLN_ASE_2"/>
    <property type="match status" value="1"/>
</dbReference>
<dbReference type="InterPro" id="IPR041725">
    <property type="entry name" value="L-asparaginase_I"/>
</dbReference>
<dbReference type="InterPro" id="IPR027474">
    <property type="entry name" value="L-asparaginase_N"/>
</dbReference>
<dbReference type="InterPro" id="IPR027473">
    <property type="entry name" value="L-asparaginase_C"/>
</dbReference>
<evidence type="ECO:0000256" key="9">
    <source>
        <dbReference type="ARBA" id="ARBA00079761"/>
    </source>
</evidence>
<dbReference type="PROSITE" id="PS51732">
    <property type="entry name" value="ASN_GLN_ASE_3"/>
    <property type="match status" value="1"/>
</dbReference>
<dbReference type="CDD" id="cd08963">
    <property type="entry name" value="L-asparaginase_I"/>
    <property type="match status" value="1"/>
</dbReference>
<evidence type="ECO:0000256" key="11">
    <source>
        <dbReference type="PIRSR" id="PIRSR001220-1"/>
    </source>
</evidence>
<dbReference type="Pfam" id="PF17763">
    <property type="entry name" value="Asparaginase_C"/>
    <property type="match status" value="1"/>
</dbReference>
<name>A0A5J6ZBB1_9GAMM</name>
<evidence type="ECO:0000313" key="17">
    <source>
        <dbReference type="EMBL" id="QFQ32694.1"/>
    </source>
</evidence>
<dbReference type="SMART" id="SM00870">
    <property type="entry name" value="Asparaginase"/>
    <property type="match status" value="1"/>
</dbReference>
<feature type="domain" description="Asparaginase/glutaminase C-terminal" evidence="16">
    <location>
        <begin position="212"/>
        <end position="323"/>
    </location>
</feature>
<evidence type="ECO:0000256" key="14">
    <source>
        <dbReference type="PROSITE-ProRule" id="PRU10100"/>
    </source>
</evidence>
<evidence type="ECO:0000256" key="1">
    <source>
        <dbReference type="ARBA" id="ARBA00004496"/>
    </source>
</evidence>
<dbReference type="PRINTS" id="PR00139">
    <property type="entry name" value="ASNGLNASE"/>
</dbReference>
<dbReference type="FunFam" id="3.40.50.40:FF:000001">
    <property type="entry name" value="L-asparaginase 1"/>
    <property type="match status" value="1"/>
</dbReference>
<dbReference type="PANTHER" id="PTHR11707:SF28">
    <property type="entry name" value="60 KDA LYSOPHOSPHOLIPASE"/>
    <property type="match status" value="1"/>
</dbReference>
<organism evidence="17 18">
    <name type="scientific">Buchnera aphidicola</name>
    <name type="common">Aphis fabae</name>
    <dbReference type="NCBI Taxonomy" id="571430"/>
    <lineage>
        <taxon>Bacteria</taxon>
        <taxon>Pseudomonadati</taxon>
        <taxon>Pseudomonadota</taxon>
        <taxon>Gammaproteobacteria</taxon>
        <taxon>Enterobacterales</taxon>
        <taxon>Erwiniaceae</taxon>
        <taxon>Buchnera</taxon>
    </lineage>
</organism>
<evidence type="ECO:0000256" key="3">
    <source>
        <dbReference type="ARBA" id="ARBA00011881"/>
    </source>
</evidence>
<evidence type="ECO:0000256" key="7">
    <source>
        <dbReference type="ARBA" id="ARBA00049366"/>
    </source>
</evidence>
<comment type="subunit">
    <text evidence="3">Homotetramer.</text>
</comment>
<dbReference type="EMBL" id="CP042427">
    <property type="protein sequence ID" value="QFQ32694.1"/>
    <property type="molecule type" value="Genomic_DNA"/>
</dbReference>
<dbReference type="PIRSF" id="PIRSF500176">
    <property type="entry name" value="L_ASNase"/>
    <property type="match status" value="1"/>
</dbReference>
<feature type="domain" description="L-asparaginase N-terminal" evidence="15">
    <location>
        <begin position="5"/>
        <end position="192"/>
    </location>
</feature>
<evidence type="ECO:0000256" key="4">
    <source>
        <dbReference type="ARBA" id="ARBA00012920"/>
    </source>
</evidence>
<dbReference type="SUPFAM" id="SSF53774">
    <property type="entry name" value="Glutaminase/Asparaginase"/>
    <property type="match status" value="1"/>
</dbReference>
<dbReference type="Pfam" id="PF00710">
    <property type="entry name" value="Asparaginase"/>
    <property type="match status" value="1"/>
</dbReference>
<reference evidence="17 18" key="1">
    <citation type="submission" date="2019-07" db="EMBL/GenBank/DDBJ databases">
        <title>Buchnera limit thermal tolerance of host aphids.</title>
        <authorList>
            <person name="Zhang B."/>
            <person name="Moran N."/>
        </authorList>
    </citation>
    <scope>NUCLEOTIDE SEQUENCE [LARGE SCALE GENOMIC DNA]</scope>
    <source>
        <strain evidence="17 18">Afa-UT1</strain>
    </source>
</reference>
<dbReference type="EC" id="3.5.1.1" evidence="4"/>
<dbReference type="NCBIfam" id="NF006998">
    <property type="entry name" value="PRK09461.1"/>
    <property type="match status" value="1"/>
</dbReference>
<dbReference type="InterPro" id="IPR006033">
    <property type="entry name" value="AsnA_fam"/>
</dbReference>
<feature type="active site" evidence="13">
    <location>
        <position position="14"/>
    </location>
</feature>
<dbReference type="Proteomes" id="UP000325981">
    <property type="component" value="Chromosome"/>
</dbReference>
<dbReference type="GO" id="GO:0005829">
    <property type="term" value="C:cytosol"/>
    <property type="evidence" value="ECO:0007669"/>
    <property type="project" value="TreeGrafter"/>
</dbReference>
<dbReference type="PANTHER" id="PTHR11707">
    <property type="entry name" value="L-ASPARAGINASE"/>
    <property type="match status" value="1"/>
</dbReference>
<dbReference type="RefSeq" id="WP_158348028.1">
    <property type="nucleotide sequence ID" value="NZ_CP042427.1"/>
</dbReference>
<evidence type="ECO:0000256" key="13">
    <source>
        <dbReference type="PROSITE-ProRule" id="PRU10099"/>
    </source>
</evidence>
<dbReference type="InterPro" id="IPR040919">
    <property type="entry name" value="Asparaginase_C"/>
</dbReference>
<dbReference type="OrthoDB" id="9788068at2"/>
<feature type="binding site" evidence="12">
    <location>
        <position position="60"/>
    </location>
    <ligand>
        <name>substrate</name>
    </ligand>
</feature>
<comment type="similarity">
    <text evidence="2">Belongs to the asparaginase 1 family.</text>
</comment>
<sequence length="341" mass="38534">MKKKNIYIAYTGGTIGMQKSNNGYVPTAGYFQQQLIKMPEFHSPEIPNFFIKEYNPLIDSSNMSPIEWQKIADDIKKNYYTYDGFVILHGTDTMAYTASALSFILENLEKPIIITGSQIPISEVRSDGRQNLLNSLLMIVNYPINEVTLLFNHKLYRGNRTTKSNANGFNAFSSPNIAPLLEVGINIRYLYKNKLLKKQKKLKVYKIKPQPISIITIYPGISSKILKNFLLYPVKALILCTYGIGNAPQNKDFLKELYIAAKKNIIIINLTQCTSGNVNMNGYATGNSLKKVGVISGYDLTIEAALTKLHFLLSQNISIKKIRIQMQNNLRGELTNYSHIL</sequence>
<gene>
    <name evidence="17" type="primary">ansA</name>
    <name evidence="17" type="ORF">FQV33_01700</name>
</gene>
<evidence type="ECO:0000313" key="18">
    <source>
        <dbReference type="Proteomes" id="UP000325981"/>
    </source>
</evidence>
<protein>
    <recommendedName>
        <fullName evidence="8">L-asparaginase 1</fullName>
        <ecNumber evidence="4">3.5.1.1</ecNumber>
    </recommendedName>
    <alternativeName>
        <fullName evidence="9">L-asparaginase I</fullName>
    </alternativeName>
    <alternativeName>
        <fullName evidence="10">L-asparagine amidohydrolase I</fullName>
    </alternativeName>
</protein>
<dbReference type="NCBIfam" id="TIGR00519">
    <property type="entry name" value="asnASE_I"/>
    <property type="match status" value="1"/>
</dbReference>
<feature type="active site" evidence="14">
    <location>
        <position position="91"/>
    </location>
</feature>
<evidence type="ECO:0000256" key="10">
    <source>
        <dbReference type="ARBA" id="ARBA00080176"/>
    </source>
</evidence>
<comment type="catalytic activity">
    <reaction evidence="7">
        <text>L-asparagine + H2O = L-aspartate + NH4(+)</text>
        <dbReference type="Rhea" id="RHEA:21016"/>
        <dbReference type="ChEBI" id="CHEBI:15377"/>
        <dbReference type="ChEBI" id="CHEBI:28938"/>
        <dbReference type="ChEBI" id="CHEBI:29991"/>
        <dbReference type="ChEBI" id="CHEBI:58048"/>
        <dbReference type="EC" id="3.5.1.1"/>
    </reaction>
</comment>
<evidence type="ECO:0000256" key="8">
    <source>
        <dbReference type="ARBA" id="ARBA00067587"/>
    </source>
</evidence>
<accession>A0A5J6ZBB1</accession>
<keyword evidence="6" id="KW-0378">Hydrolase</keyword>
<evidence type="ECO:0000256" key="6">
    <source>
        <dbReference type="ARBA" id="ARBA00022801"/>
    </source>
</evidence>
<dbReference type="GO" id="GO:0009066">
    <property type="term" value="P:aspartate family amino acid metabolic process"/>
    <property type="evidence" value="ECO:0007669"/>
    <property type="project" value="UniProtKB-ARBA"/>
</dbReference>
<dbReference type="InterPro" id="IPR037152">
    <property type="entry name" value="L-asparaginase_N_sf"/>
</dbReference>